<dbReference type="RefSeq" id="WP_157563321.1">
    <property type="nucleotide sequence ID" value="NZ_WQKZ01000002.1"/>
</dbReference>
<dbReference type="Proteomes" id="UP000441336">
    <property type="component" value="Unassembled WGS sequence"/>
</dbReference>
<organism evidence="2 3">
    <name type="scientific">Hymenobacter ginkgonis</name>
    <dbReference type="NCBI Taxonomy" id="2682976"/>
    <lineage>
        <taxon>Bacteria</taxon>
        <taxon>Pseudomonadati</taxon>
        <taxon>Bacteroidota</taxon>
        <taxon>Cytophagia</taxon>
        <taxon>Cytophagales</taxon>
        <taxon>Hymenobacteraceae</taxon>
        <taxon>Hymenobacter</taxon>
    </lineage>
</organism>
<keyword evidence="1" id="KW-0732">Signal</keyword>
<accession>A0A7K1TC66</accession>
<dbReference type="Pfam" id="PF20329">
    <property type="entry name" value="DUF6624"/>
    <property type="match status" value="1"/>
</dbReference>
<keyword evidence="3" id="KW-1185">Reference proteome</keyword>
<gene>
    <name evidence="2" type="ORF">GO988_06600</name>
</gene>
<evidence type="ECO:0000313" key="3">
    <source>
        <dbReference type="Proteomes" id="UP000441336"/>
    </source>
</evidence>
<dbReference type="EMBL" id="WQKZ01000002">
    <property type="protein sequence ID" value="MVN75989.1"/>
    <property type="molecule type" value="Genomic_DNA"/>
</dbReference>
<dbReference type="InterPro" id="IPR046732">
    <property type="entry name" value="DUF6624"/>
</dbReference>
<evidence type="ECO:0000313" key="2">
    <source>
        <dbReference type="EMBL" id="MVN75989.1"/>
    </source>
</evidence>
<feature type="chain" id="PRO_5029774556" evidence="1">
    <location>
        <begin position="19"/>
        <end position="237"/>
    </location>
</feature>
<dbReference type="AlphaFoldDB" id="A0A7K1TC66"/>
<protein>
    <submittedName>
        <fullName evidence="2">Uncharacterized protein</fullName>
    </submittedName>
</protein>
<proteinExistence type="predicted"/>
<sequence>MRLLFTLILLLLTPAAFAQTKLNLSLKRELDSMYVQDQQYRVLLVGLDPRKDDSLAAALHLPKGQLFSYIYTNLSRVDSLNLRRVEAIIQRYGYPGKSLVGTPANETVWNVIQHSAKIPQYLPLVKAAAENSELPYRLYAQMLDRQLKNEGQEQVYGTQGASFNVLNTATGQPEMISFIWPVKDAAHVNERRRKVGFPTTVEASAAILGIPYKSVSLAYAMAVKKRSDAYFKQRLHQ</sequence>
<name>A0A7K1TC66_9BACT</name>
<feature type="signal peptide" evidence="1">
    <location>
        <begin position="1"/>
        <end position="18"/>
    </location>
</feature>
<reference evidence="2 3" key="1">
    <citation type="submission" date="2019-12" db="EMBL/GenBank/DDBJ databases">
        <title>Hymenobacter sp. HMF4947 Genome sequencing and assembly.</title>
        <authorList>
            <person name="Kang H."/>
            <person name="Cha I."/>
            <person name="Kim H."/>
            <person name="Joh K."/>
        </authorList>
    </citation>
    <scope>NUCLEOTIDE SEQUENCE [LARGE SCALE GENOMIC DNA]</scope>
    <source>
        <strain evidence="2 3">HMF4947</strain>
    </source>
</reference>
<evidence type="ECO:0000256" key="1">
    <source>
        <dbReference type="SAM" id="SignalP"/>
    </source>
</evidence>
<comment type="caution">
    <text evidence="2">The sequence shown here is derived from an EMBL/GenBank/DDBJ whole genome shotgun (WGS) entry which is preliminary data.</text>
</comment>